<dbReference type="Proteomes" id="UP000291151">
    <property type="component" value="Chromosome"/>
</dbReference>
<dbReference type="KEGG" id="uth:DKZ56_08975"/>
<organism evidence="1 2">
    <name type="scientific">Ureibacillus thermophilus</name>
    <dbReference type="NCBI Taxonomy" id="367743"/>
    <lineage>
        <taxon>Bacteria</taxon>
        <taxon>Bacillati</taxon>
        <taxon>Bacillota</taxon>
        <taxon>Bacilli</taxon>
        <taxon>Bacillales</taxon>
        <taxon>Caryophanaceae</taxon>
        <taxon>Ureibacillus</taxon>
    </lineage>
</organism>
<evidence type="ECO:0000313" key="1">
    <source>
        <dbReference type="EMBL" id="QBK25980.1"/>
    </source>
</evidence>
<dbReference type="AlphaFoldDB" id="A0A4V1A346"/>
<keyword evidence="2" id="KW-1185">Reference proteome</keyword>
<proteinExistence type="predicted"/>
<accession>A0A4V1A346</accession>
<evidence type="ECO:0000313" key="2">
    <source>
        <dbReference type="Proteomes" id="UP000291151"/>
    </source>
</evidence>
<reference evidence="1 2" key="1">
    <citation type="submission" date="2019-02" db="EMBL/GenBank/DDBJ databases">
        <title>Ureibacillus thermophilus.</title>
        <authorList>
            <person name="Sunny J.S."/>
            <person name="Natarajan A."/>
            <person name="Saleena L.M."/>
        </authorList>
    </citation>
    <scope>NUCLEOTIDE SEQUENCE [LARGE SCALE GENOMIC DNA]</scope>
    <source>
        <strain evidence="1 2">LM102</strain>
    </source>
</reference>
<dbReference type="EMBL" id="CP036528">
    <property type="protein sequence ID" value="QBK25980.1"/>
    <property type="molecule type" value="Genomic_DNA"/>
</dbReference>
<gene>
    <name evidence="1" type="ORF">DKZ56_08975</name>
</gene>
<name>A0A4V1A346_9BACL</name>
<sequence>MEFRQLILSINGAVDALEYATARRFIEENFDIVYEYRHLLNSNAREILEFVKEKMQSGEEPLTKKELNAITVINTYAKRMDIRGLKLFLSEKGKEKIFEKKDAFEILSSDAKILLASLGFIKNKELVK</sequence>
<dbReference type="RefSeq" id="WP_208649672.1">
    <property type="nucleotide sequence ID" value="NZ_CP036528.1"/>
</dbReference>
<protein>
    <submittedName>
        <fullName evidence="1">Uncharacterized protein</fullName>
    </submittedName>
</protein>